<keyword evidence="3" id="KW-0539">Nucleus</keyword>
<reference evidence="5" key="1">
    <citation type="submission" date="2022-07" db="EMBL/GenBank/DDBJ databases">
        <title>Genome analysis of Parmales, a sister group of diatoms, reveals the evolutionary specialization of diatoms from phago-mixotrophs to photoautotrophs.</title>
        <authorList>
            <person name="Ban H."/>
            <person name="Sato S."/>
            <person name="Yoshikawa S."/>
            <person name="Kazumasa Y."/>
            <person name="Nakamura Y."/>
            <person name="Ichinomiya M."/>
            <person name="Saitoh K."/>
            <person name="Sato N."/>
            <person name="Blanc-Mathieu R."/>
            <person name="Endo H."/>
            <person name="Kuwata A."/>
            <person name="Ogata H."/>
        </authorList>
    </citation>
    <scope>NUCLEOTIDE SEQUENCE</scope>
</reference>
<dbReference type="GO" id="GO:0036228">
    <property type="term" value="P:protein localization to nuclear inner membrane"/>
    <property type="evidence" value="ECO:0007669"/>
    <property type="project" value="TreeGrafter"/>
</dbReference>
<dbReference type="GO" id="GO:0044611">
    <property type="term" value="C:nuclear pore inner ring"/>
    <property type="evidence" value="ECO:0007669"/>
    <property type="project" value="TreeGrafter"/>
</dbReference>
<evidence type="ECO:0000259" key="4">
    <source>
        <dbReference type="Pfam" id="PF08801"/>
    </source>
</evidence>
<dbReference type="GO" id="GO:0000972">
    <property type="term" value="P:transcription-dependent tethering of RNA polymerase II gene DNA at nuclear periphery"/>
    <property type="evidence" value="ECO:0007669"/>
    <property type="project" value="TreeGrafter"/>
</dbReference>
<evidence type="ECO:0000256" key="2">
    <source>
        <dbReference type="ARBA" id="ARBA00022448"/>
    </source>
</evidence>
<dbReference type="GO" id="GO:0006405">
    <property type="term" value="P:RNA export from nucleus"/>
    <property type="evidence" value="ECO:0007669"/>
    <property type="project" value="TreeGrafter"/>
</dbReference>
<sequence length="267" mass="29063">MDWQVLSSASDALTNACRTDESSDLSTQVLSTPTFLPPSAHTASYTTHSSSPISDFLASAYPQTEICSLTGHLPHLNLLYVTIDNKLYLFPPNSKDFISYTGLTQIITNVKSAKPQPNTFQDIVRETLIVTTPTEVHVLAVTSNPTTLVPTNIILPTPYPITAVTSSRTSNRIFLGDTSGDIYEVVYTSSSPSPPGLLTSAAGILGKVLMGDDRKKARKINHTSTSWVPEIVRSMKAKITGRGPVKDVKVDDERNLIWAIWKDGTVE</sequence>
<dbReference type="InterPro" id="IPR004870">
    <property type="entry name" value="Nucleoporin_Nup155"/>
</dbReference>
<gene>
    <name evidence="5" type="ORF">TrRE_jg6871</name>
</gene>
<dbReference type="PANTHER" id="PTHR10350">
    <property type="entry name" value="NUCLEAR PORE COMPLEX PROTEIN NUP155"/>
    <property type="match status" value="1"/>
</dbReference>
<dbReference type="EMBL" id="BRXZ01000620">
    <property type="protein sequence ID" value="GMH49018.1"/>
    <property type="molecule type" value="Genomic_DNA"/>
</dbReference>
<comment type="caution">
    <text evidence="5">The sequence shown here is derived from an EMBL/GenBank/DDBJ whole genome shotgun (WGS) entry which is preliminary data.</text>
</comment>
<dbReference type="GO" id="GO:0017056">
    <property type="term" value="F:structural constituent of nuclear pore"/>
    <property type="evidence" value="ECO:0007669"/>
    <property type="project" value="InterPro"/>
</dbReference>
<protein>
    <recommendedName>
        <fullName evidence="4">Nucleoporin Nup133/Nup155-like N-terminal domain-containing protein</fullName>
    </recommendedName>
</protein>
<evidence type="ECO:0000313" key="6">
    <source>
        <dbReference type="Proteomes" id="UP001165082"/>
    </source>
</evidence>
<comment type="subcellular location">
    <subcellularLocation>
        <location evidence="1">Nucleus</location>
    </subcellularLocation>
</comment>
<dbReference type="PANTHER" id="PTHR10350:SF6">
    <property type="entry name" value="NUCLEAR PORE COMPLEX PROTEIN NUP155"/>
    <property type="match status" value="1"/>
</dbReference>
<evidence type="ECO:0000313" key="5">
    <source>
        <dbReference type="EMBL" id="GMH49018.1"/>
    </source>
</evidence>
<accession>A0A9W7DSE0</accession>
<dbReference type="GO" id="GO:0006606">
    <property type="term" value="P:protein import into nucleus"/>
    <property type="evidence" value="ECO:0007669"/>
    <property type="project" value="TreeGrafter"/>
</dbReference>
<evidence type="ECO:0000256" key="3">
    <source>
        <dbReference type="ARBA" id="ARBA00023242"/>
    </source>
</evidence>
<dbReference type="OrthoDB" id="338970at2759"/>
<dbReference type="Proteomes" id="UP001165082">
    <property type="component" value="Unassembled WGS sequence"/>
</dbReference>
<dbReference type="AlphaFoldDB" id="A0A9W7DSE0"/>
<keyword evidence="6" id="KW-1185">Reference proteome</keyword>
<organism evidence="5 6">
    <name type="scientific">Triparma retinervis</name>
    <dbReference type="NCBI Taxonomy" id="2557542"/>
    <lineage>
        <taxon>Eukaryota</taxon>
        <taxon>Sar</taxon>
        <taxon>Stramenopiles</taxon>
        <taxon>Ochrophyta</taxon>
        <taxon>Bolidophyceae</taxon>
        <taxon>Parmales</taxon>
        <taxon>Triparmaceae</taxon>
        <taxon>Triparma</taxon>
    </lineage>
</organism>
<proteinExistence type="predicted"/>
<evidence type="ECO:0000256" key="1">
    <source>
        <dbReference type="ARBA" id="ARBA00004123"/>
    </source>
</evidence>
<keyword evidence="2" id="KW-0813">Transport</keyword>
<dbReference type="InterPro" id="IPR014908">
    <property type="entry name" value="Nucleoporin_Nup133/Nup155_N"/>
</dbReference>
<feature type="domain" description="Nucleoporin Nup133/Nup155-like N-terminal" evidence="4">
    <location>
        <begin position="42"/>
        <end position="266"/>
    </location>
</feature>
<dbReference type="Pfam" id="PF08801">
    <property type="entry name" value="Nucleoporin_N"/>
    <property type="match status" value="1"/>
</dbReference>
<feature type="non-terminal residue" evidence="5">
    <location>
        <position position="1"/>
    </location>
</feature>
<name>A0A9W7DSE0_9STRA</name>